<feature type="chain" id="PRO_5025602394" evidence="2">
    <location>
        <begin position="19"/>
        <end position="113"/>
    </location>
</feature>
<evidence type="ECO:0000256" key="2">
    <source>
        <dbReference type="SAM" id="SignalP"/>
    </source>
</evidence>
<sequence length="113" mass="12667">MFLSLLVVLLAAPLHLHANANVSNYRATHEDLKGVLPQCKASVGVRVLSRSPPRSKRSFFSRGNLPQCPQLMVLLFWHRATDDREATADETSRGCKQRHPAVSHRQLSTRVGR</sequence>
<feature type="signal peptide" evidence="2">
    <location>
        <begin position="1"/>
        <end position="18"/>
    </location>
</feature>
<feature type="region of interest" description="Disordered" evidence="1">
    <location>
        <begin position="87"/>
        <end position="113"/>
    </location>
</feature>
<evidence type="ECO:0000256" key="1">
    <source>
        <dbReference type="SAM" id="MobiDB-lite"/>
    </source>
</evidence>
<organism evidence="3">
    <name type="scientific">Ixodes ricinus</name>
    <name type="common">Common tick</name>
    <name type="synonym">Acarus ricinus</name>
    <dbReference type="NCBI Taxonomy" id="34613"/>
    <lineage>
        <taxon>Eukaryota</taxon>
        <taxon>Metazoa</taxon>
        <taxon>Ecdysozoa</taxon>
        <taxon>Arthropoda</taxon>
        <taxon>Chelicerata</taxon>
        <taxon>Arachnida</taxon>
        <taxon>Acari</taxon>
        <taxon>Parasitiformes</taxon>
        <taxon>Ixodida</taxon>
        <taxon>Ixodoidea</taxon>
        <taxon>Ixodidae</taxon>
        <taxon>Ixodinae</taxon>
        <taxon>Ixodes</taxon>
    </lineage>
</organism>
<accession>A0A6B0UKR3</accession>
<keyword evidence="2" id="KW-0732">Signal</keyword>
<reference evidence="3" key="1">
    <citation type="submission" date="2019-12" db="EMBL/GenBank/DDBJ databases">
        <title>An insight into the sialome of adult female Ixodes ricinus ticks feeding for 6 days.</title>
        <authorList>
            <person name="Perner J."/>
            <person name="Ribeiro J.M.C."/>
        </authorList>
    </citation>
    <scope>NUCLEOTIDE SEQUENCE</scope>
    <source>
        <strain evidence="3">Semi-engorged</strain>
        <tissue evidence="3">Salivary glands</tissue>
    </source>
</reference>
<proteinExistence type="predicted"/>
<dbReference type="EMBL" id="GIFC01008172">
    <property type="protein sequence ID" value="MXU90255.1"/>
    <property type="molecule type" value="Transcribed_RNA"/>
</dbReference>
<dbReference type="AlphaFoldDB" id="A0A6B0UKR3"/>
<name>A0A6B0UKR3_IXORI</name>
<evidence type="ECO:0000313" key="3">
    <source>
        <dbReference type="EMBL" id="MXU90255.1"/>
    </source>
</evidence>
<protein>
    <submittedName>
        <fullName evidence="3">Putative secreted protein</fullName>
    </submittedName>
</protein>